<gene>
    <name evidence="2" type="ORF">S01H1_60648</name>
</gene>
<sequence length="161" mass="18464">MPQCLDSVKDLVDEIIVVDTGSTDRTVEIAKSFGAKVYHHAWENDFSKHRNQSIGYASSDWIFILDADEKVVQWDPNVATIISNMKIDSVFVKVENIYGKGEGVAWHNSIRLFRNNERIRYKGRVHNELNGCKSSAPSVIIIDHKGYFLDSDKEEEKYLRT</sequence>
<name>X0WCG1_9ZZZZ</name>
<dbReference type="CDD" id="cd02511">
    <property type="entry name" value="Beta4Glucosyltransferase"/>
    <property type="match status" value="1"/>
</dbReference>
<dbReference type="Pfam" id="PF00535">
    <property type="entry name" value="Glycos_transf_2"/>
    <property type="match status" value="1"/>
</dbReference>
<feature type="non-terminal residue" evidence="2">
    <location>
        <position position="161"/>
    </location>
</feature>
<dbReference type="EMBL" id="BARS01039729">
    <property type="protein sequence ID" value="GAG22268.1"/>
    <property type="molecule type" value="Genomic_DNA"/>
</dbReference>
<evidence type="ECO:0000259" key="1">
    <source>
        <dbReference type="Pfam" id="PF00535"/>
    </source>
</evidence>
<protein>
    <recommendedName>
        <fullName evidence="1">Glycosyltransferase 2-like domain-containing protein</fullName>
    </recommendedName>
</protein>
<dbReference type="AlphaFoldDB" id="X0WCG1"/>
<dbReference type="Gene3D" id="3.90.550.10">
    <property type="entry name" value="Spore Coat Polysaccharide Biosynthesis Protein SpsA, Chain A"/>
    <property type="match status" value="1"/>
</dbReference>
<feature type="domain" description="Glycosyltransferase 2-like" evidence="1">
    <location>
        <begin position="2"/>
        <end position="120"/>
    </location>
</feature>
<dbReference type="InterPro" id="IPR029044">
    <property type="entry name" value="Nucleotide-diphossugar_trans"/>
</dbReference>
<reference evidence="2" key="1">
    <citation type="journal article" date="2014" name="Front. Microbiol.">
        <title>High frequency of phylogenetically diverse reductive dehalogenase-homologous genes in deep subseafloor sedimentary metagenomes.</title>
        <authorList>
            <person name="Kawai M."/>
            <person name="Futagami T."/>
            <person name="Toyoda A."/>
            <person name="Takaki Y."/>
            <person name="Nishi S."/>
            <person name="Hori S."/>
            <person name="Arai W."/>
            <person name="Tsubouchi T."/>
            <person name="Morono Y."/>
            <person name="Uchiyama I."/>
            <person name="Ito T."/>
            <person name="Fujiyama A."/>
            <person name="Inagaki F."/>
            <person name="Takami H."/>
        </authorList>
    </citation>
    <scope>NUCLEOTIDE SEQUENCE</scope>
    <source>
        <strain evidence="2">Expedition CK06-06</strain>
    </source>
</reference>
<dbReference type="PANTHER" id="PTHR43630">
    <property type="entry name" value="POLY-BETA-1,6-N-ACETYL-D-GLUCOSAMINE SYNTHASE"/>
    <property type="match status" value="1"/>
</dbReference>
<dbReference type="SUPFAM" id="SSF53448">
    <property type="entry name" value="Nucleotide-diphospho-sugar transferases"/>
    <property type="match status" value="1"/>
</dbReference>
<dbReference type="InterPro" id="IPR001173">
    <property type="entry name" value="Glyco_trans_2-like"/>
</dbReference>
<evidence type="ECO:0000313" key="2">
    <source>
        <dbReference type="EMBL" id="GAG22268.1"/>
    </source>
</evidence>
<organism evidence="2">
    <name type="scientific">marine sediment metagenome</name>
    <dbReference type="NCBI Taxonomy" id="412755"/>
    <lineage>
        <taxon>unclassified sequences</taxon>
        <taxon>metagenomes</taxon>
        <taxon>ecological metagenomes</taxon>
    </lineage>
</organism>
<comment type="caution">
    <text evidence="2">The sequence shown here is derived from an EMBL/GenBank/DDBJ whole genome shotgun (WGS) entry which is preliminary data.</text>
</comment>
<dbReference type="PANTHER" id="PTHR43630:SF2">
    <property type="entry name" value="GLYCOSYLTRANSFERASE"/>
    <property type="match status" value="1"/>
</dbReference>
<proteinExistence type="predicted"/>
<accession>X0WCG1</accession>